<dbReference type="Proteomes" id="UP000009010">
    <property type="component" value="Chromosome"/>
</dbReference>
<dbReference type="GO" id="GO:0016042">
    <property type="term" value="P:lipid catabolic process"/>
    <property type="evidence" value="ECO:0007669"/>
    <property type="project" value="UniProtKB-UniRule"/>
</dbReference>
<evidence type="ECO:0000259" key="6">
    <source>
        <dbReference type="PROSITE" id="PS51635"/>
    </source>
</evidence>
<dbReference type="PROSITE" id="PS51635">
    <property type="entry name" value="PNPLA"/>
    <property type="match status" value="1"/>
</dbReference>
<evidence type="ECO:0000313" key="8">
    <source>
        <dbReference type="Proteomes" id="UP000009010"/>
    </source>
</evidence>
<name>H2IRZ7_RAHAC</name>
<dbReference type="eggNOG" id="COG4667">
    <property type="taxonomic scope" value="Bacteria"/>
</dbReference>
<organism evidence="7 8">
    <name type="scientific">Rahnella aquatilis (strain ATCC 33071 / DSM 4594 / JCM 1683 / NBRC 105701 / NCIMB 13365 / CIP 78.65)</name>
    <dbReference type="NCBI Taxonomy" id="745277"/>
    <lineage>
        <taxon>Bacteria</taxon>
        <taxon>Pseudomonadati</taxon>
        <taxon>Pseudomonadota</taxon>
        <taxon>Gammaproteobacteria</taxon>
        <taxon>Enterobacterales</taxon>
        <taxon>Yersiniaceae</taxon>
        <taxon>Rahnella</taxon>
    </lineage>
</organism>
<evidence type="ECO:0000256" key="2">
    <source>
        <dbReference type="ARBA" id="ARBA00022963"/>
    </source>
</evidence>
<dbReference type="InterPro" id="IPR016035">
    <property type="entry name" value="Acyl_Trfase/lysoPLipase"/>
</dbReference>
<dbReference type="CDD" id="cd07208">
    <property type="entry name" value="Pat_hypo_Ecoli_yjju_like"/>
    <property type="match status" value="1"/>
</dbReference>
<dbReference type="PATRIC" id="fig|745277.3.peg.3767"/>
<reference evidence="7 8" key="1">
    <citation type="journal article" date="2012" name="J. Bacteriol.">
        <title>Complete Genome Sequence of Rahnella aquatilis CIP 78.65.</title>
        <authorList>
            <person name="Martinez R.J."/>
            <person name="Bruce D."/>
            <person name="Detter C."/>
            <person name="Goodwin L.A."/>
            <person name="Han J."/>
            <person name="Han C.S."/>
            <person name="Held B."/>
            <person name="Land M.L."/>
            <person name="Mikhailova N."/>
            <person name="Nolan M."/>
            <person name="Pennacchio L."/>
            <person name="Pitluck S."/>
            <person name="Tapia R."/>
            <person name="Woyke T."/>
            <person name="Sobecky P.A."/>
        </authorList>
    </citation>
    <scope>NUCLEOTIDE SEQUENCE [LARGE SCALE GENOMIC DNA]</scope>
    <source>
        <strain evidence="8">ATCC 33071 / DSM 4594 / JCM 1683 / NBRC 105701 / NCIMB 13365 / CIP 78.65</strain>
    </source>
</reference>
<dbReference type="Pfam" id="PF01734">
    <property type="entry name" value="Patatin"/>
    <property type="match status" value="1"/>
</dbReference>
<feature type="compositionally biased region" description="Pro residues" evidence="5">
    <location>
        <begin position="427"/>
        <end position="441"/>
    </location>
</feature>
<keyword evidence="1 4" id="KW-0378">Hydrolase</keyword>
<dbReference type="EMBL" id="CP003244">
    <property type="protein sequence ID" value="AEX53703.1"/>
    <property type="molecule type" value="Genomic_DNA"/>
</dbReference>
<gene>
    <name evidence="7" type="ordered locus">Rahaq2_3924</name>
</gene>
<dbReference type="PANTHER" id="PTHR14226">
    <property type="entry name" value="NEUROPATHY TARGET ESTERASE/SWISS CHEESE D.MELANOGASTER"/>
    <property type="match status" value="1"/>
</dbReference>
<dbReference type="InterPro" id="IPR037483">
    <property type="entry name" value="YjjU-like"/>
</dbReference>
<keyword evidence="8" id="KW-1185">Reference proteome</keyword>
<reference evidence="8" key="2">
    <citation type="submission" date="2012-01" db="EMBL/GenBank/DDBJ databases">
        <title>Complete sequence of chromosome of Rahnella aquatilis CIP 78.65.</title>
        <authorList>
            <person name="Lucas S."/>
            <person name="Han J."/>
            <person name="Lapidus A."/>
            <person name="Cheng J.-F."/>
            <person name="Goodwin L."/>
            <person name="Pitluck S."/>
            <person name="Peters L."/>
            <person name="Ovchinnikova G."/>
            <person name="Held B."/>
            <person name="Detter J.C."/>
            <person name="Han C."/>
            <person name="Tapia R."/>
            <person name="Land M."/>
            <person name="Hauser L."/>
            <person name="Kyrpides N."/>
            <person name="Ivanova N."/>
            <person name="Pagani I."/>
            <person name="Sobecky P."/>
            <person name="Martinez R."/>
            <person name="Woyke T."/>
        </authorList>
    </citation>
    <scope>NUCLEOTIDE SEQUENCE [LARGE SCALE GENOMIC DNA]</scope>
    <source>
        <strain evidence="8">ATCC 33071 / DSM 4594 / JCM 1683 / NBRC 105701 / NCIMB 13365 / CIP 78.65</strain>
    </source>
</reference>
<keyword evidence="2 4" id="KW-0442">Lipid degradation</keyword>
<feature type="region of interest" description="Disordered" evidence="5">
    <location>
        <begin position="419"/>
        <end position="456"/>
    </location>
</feature>
<keyword evidence="3 4" id="KW-0443">Lipid metabolism</keyword>
<dbReference type="KEGG" id="raq:Rahaq2_3924"/>
<dbReference type="PANTHER" id="PTHR14226:SF25">
    <property type="entry name" value="PHOSPHOESTERASE"/>
    <property type="match status" value="1"/>
</dbReference>
<dbReference type="AlphaFoldDB" id="H2IRZ7"/>
<dbReference type="Pfam" id="PF19890">
    <property type="entry name" value="DUF6363"/>
    <property type="match status" value="1"/>
</dbReference>
<feature type="active site" description="Nucleophile" evidence="4">
    <location>
        <position position="107"/>
    </location>
</feature>
<dbReference type="HOGENOM" id="CLU_048271_0_1_6"/>
<sequence length="456" mass="51253">MYAIWPLTGRNDFVARFWQEIHAKQEDEVCSEMKATAWGHLREDDALGYRIPVTLGNIEPLAYKPYTPGKIALVCEGGGQRGIFTAGVLDEFQRARFNPFDLYLGTSAGAQNLSAFVCGQPGYARRVITRYTTSPDFFNPLRFVRGGHLIDLDWLVEETAKNMPLAMESAEKLLINGREFLMCACRSDDYTASYFSPTRENWLPVIKASSAIPGFYRLGVDLDGISYQDGGISDAIPVEEAYRRGADTIVVIRTVPSAMFYTPQWMKRMEQWLSESSLQQLVRMMQHHEESYHRIQQFIENPPDDVRIFEIFPPKPLASHALGSRLPALNQDYHLGRRCGRYFLSAAAHWLLPRENERPYPLIEPRVTRRPQRIIVPQDEPENVIPLAASASTVEQIILDPAVLTDMVADGGVVRPAAFKDSVVSSSPPPRSSSDMPPPESPALSENYPSSEGDKL</sequence>
<evidence type="ECO:0000256" key="5">
    <source>
        <dbReference type="SAM" id="MobiDB-lite"/>
    </source>
</evidence>
<dbReference type="InterPro" id="IPR002641">
    <property type="entry name" value="PNPLA_dom"/>
</dbReference>
<evidence type="ECO:0000256" key="4">
    <source>
        <dbReference type="PROSITE-ProRule" id="PRU01161"/>
    </source>
</evidence>
<accession>H2IRZ7</accession>
<dbReference type="Gene3D" id="3.40.1090.10">
    <property type="entry name" value="Cytosolic phospholipase A2 catalytic domain"/>
    <property type="match status" value="2"/>
</dbReference>
<proteinExistence type="predicted"/>
<feature type="short sequence motif" description="GXSXG" evidence="4">
    <location>
        <begin position="105"/>
        <end position="109"/>
    </location>
</feature>
<dbReference type="GO" id="GO:0016787">
    <property type="term" value="F:hydrolase activity"/>
    <property type="evidence" value="ECO:0007669"/>
    <property type="project" value="UniProtKB-UniRule"/>
</dbReference>
<dbReference type="InterPro" id="IPR050301">
    <property type="entry name" value="NTE"/>
</dbReference>
<evidence type="ECO:0000256" key="3">
    <source>
        <dbReference type="ARBA" id="ARBA00023098"/>
    </source>
</evidence>
<dbReference type="SUPFAM" id="SSF52151">
    <property type="entry name" value="FabD/lysophospholipase-like"/>
    <property type="match status" value="1"/>
</dbReference>
<feature type="short sequence motif" description="DGA/G" evidence="4">
    <location>
        <begin position="229"/>
        <end position="231"/>
    </location>
</feature>
<feature type="active site" description="Proton acceptor" evidence="4">
    <location>
        <position position="229"/>
    </location>
</feature>
<evidence type="ECO:0000313" key="7">
    <source>
        <dbReference type="EMBL" id="AEX53703.1"/>
    </source>
</evidence>
<feature type="short sequence motif" description="GXGXXG" evidence="4">
    <location>
        <begin position="77"/>
        <end position="82"/>
    </location>
</feature>
<dbReference type="InterPro" id="IPR045943">
    <property type="entry name" value="DUF6363"/>
</dbReference>
<feature type="domain" description="PNPLA" evidence="6">
    <location>
        <begin position="73"/>
        <end position="242"/>
    </location>
</feature>
<evidence type="ECO:0000256" key="1">
    <source>
        <dbReference type="ARBA" id="ARBA00022801"/>
    </source>
</evidence>
<dbReference type="STRING" id="745277.Rahaq2_3924"/>
<protein>
    <submittedName>
        <fullName evidence="7">Putative esterase of the alpha-beta hydrolase superfamily</fullName>
    </submittedName>
</protein>